<dbReference type="Proteomes" id="UP001165101">
    <property type="component" value="Unassembled WGS sequence"/>
</dbReference>
<sequence length="88" mass="9693">MNVVLDKYQQTKPPNSQPNTQCPLRIEDEHGVGDGDGDGDKREPEHEYSTEIKAKPGKLKREEDGWRADAGGGQSPGRDSRYCSNHAG</sequence>
<evidence type="ECO:0000313" key="1">
    <source>
        <dbReference type="EMBL" id="GME97044.1"/>
    </source>
</evidence>
<reference evidence="1" key="1">
    <citation type="submission" date="2023-04" db="EMBL/GenBank/DDBJ databases">
        <title>Candida boidinii NBRC 1967.</title>
        <authorList>
            <person name="Ichikawa N."/>
            <person name="Sato H."/>
            <person name="Tonouchi N."/>
        </authorList>
    </citation>
    <scope>NUCLEOTIDE SEQUENCE</scope>
    <source>
        <strain evidence="1">NBRC 1967</strain>
    </source>
</reference>
<organism evidence="1 2">
    <name type="scientific">Candida boidinii</name>
    <name type="common">Yeast</name>
    <dbReference type="NCBI Taxonomy" id="5477"/>
    <lineage>
        <taxon>Eukaryota</taxon>
        <taxon>Fungi</taxon>
        <taxon>Dikarya</taxon>
        <taxon>Ascomycota</taxon>
        <taxon>Saccharomycotina</taxon>
        <taxon>Pichiomycetes</taxon>
        <taxon>Pichiales</taxon>
        <taxon>Pichiaceae</taxon>
        <taxon>Ogataea</taxon>
        <taxon>Ogataea/Candida clade</taxon>
    </lineage>
</organism>
<evidence type="ECO:0000313" key="2">
    <source>
        <dbReference type="Proteomes" id="UP001165101"/>
    </source>
</evidence>
<gene>
    <name evidence="1" type="ORF">Cboi01_000448000</name>
</gene>
<name>A0ACB5TXP8_CANBO</name>
<comment type="caution">
    <text evidence="1">The sequence shown here is derived from an EMBL/GenBank/DDBJ whole genome shotgun (WGS) entry which is preliminary data.</text>
</comment>
<dbReference type="EMBL" id="BSXV01002904">
    <property type="protein sequence ID" value="GME97044.1"/>
    <property type="molecule type" value="Genomic_DNA"/>
</dbReference>
<accession>A0ACB5TXP8</accession>
<keyword evidence="2" id="KW-1185">Reference proteome</keyword>
<proteinExistence type="predicted"/>
<protein>
    <submittedName>
        <fullName evidence="1">Unnamed protein product</fullName>
    </submittedName>
</protein>